<reference evidence="1" key="1">
    <citation type="submission" date="2020-01" db="EMBL/GenBank/DDBJ databases">
        <authorList>
            <person name="Meier V. D."/>
            <person name="Meier V D."/>
        </authorList>
    </citation>
    <scope>NUCLEOTIDE SEQUENCE</scope>
    <source>
        <strain evidence="1">HLG_WM_MAG_01</strain>
    </source>
</reference>
<protein>
    <submittedName>
        <fullName evidence="1">Uncharacterized protein</fullName>
    </submittedName>
</protein>
<gene>
    <name evidence="1" type="ORF">HELGO_WM3311</name>
</gene>
<name>A0A6S6SX55_9BACT</name>
<proteinExistence type="predicted"/>
<evidence type="ECO:0000313" key="1">
    <source>
        <dbReference type="EMBL" id="CAA6807568.1"/>
    </source>
</evidence>
<dbReference type="AlphaFoldDB" id="A0A6S6SX55"/>
<organism evidence="1">
    <name type="scientific">uncultured Sulfurovum sp</name>
    <dbReference type="NCBI Taxonomy" id="269237"/>
    <lineage>
        <taxon>Bacteria</taxon>
        <taxon>Pseudomonadati</taxon>
        <taxon>Campylobacterota</taxon>
        <taxon>Epsilonproteobacteria</taxon>
        <taxon>Campylobacterales</taxon>
        <taxon>Sulfurovaceae</taxon>
        <taxon>Sulfurovum</taxon>
        <taxon>environmental samples</taxon>
    </lineage>
</organism>
<sequence>MQEKTRWFANISEPSKQLEKRFQVPYNTALGWQKKQTDSSDYKGYLFDHLVLFLRLEQNTIIKLKQLFKKDELKALWGALKSTMYTIDIIEMDKALAYQFADYCVYESTEAQQFTQEGLEVFSVNVTKKLNDLVEFEKLVLLEFLRSKEGNQYVFDKESI</sequence>
<dbReference type="EMBL" id="CACVAS010000047">
    <property type="protein sequence ID" value="CAA6807568.1"/>
    <property type="molecule type" value="Genomic_DNA"/>
</dbReference>
<accession>A0A6S6SX55</accession>